<keyword evidence="7" id="KW-1185">Reference proteome</keyword>
<comment type="cofactor">
    <cofactor evidence="1">
        <name>FAD</name>
        <dbReference type="ChEBI" id="CHEBI:57692"/>
    </cofactor>
</comment>
<dbReference type="InterPro" id="IPR050703">
    <property type="entry name" value="Flavin_MAO"/>
</dbReference>
<feature type="binding site" evidence="4">
    <location>
        <begin position="47"/>
        <end position="48"/>
    </location>
    <ligand>
        <name>FAD</name>
        <dbReference type="ChEBI" id="CHEBI:57692"/>
    </ligand>
</feature>
<dbReference type="Gene3D" id="3.50.50.60">
    <property type="entry name" value="FAD/NAD(P)-binding domain"/>
    <property type="match status" value="1"/>
</dbReference>
<accession>A0A7I9UYI3</accession>
<name>A0A7I9UYI3_9ACTN</name>
<dbReference type="PANTHER" id="PTHR43563">
    <property type="entry name" value="AMINE OXIDASE"/>
    <property type="match status" value="1"/>
</dbReference>
<comment type="caution">
    <text evidence="6">The sequence shown here is derived from an EMBL/GenBank/DDBJ whole genome shotgun (WGS) entry which is preliminary data.</text>
</comment>
<feature type="binding site" evidence="4">
    <location>
        <position position="229"/>
    </location>
    <ligand>
        <name>FAD</name>
        <dbReference type="ChEBI" id="CHEBI:57692"/>
    </ligand>
</feature>
<dbReference type="GO" id="GO:0016491">
    <property type="term" value="F:oxidoreductase activity"/>
    <property type="evidence" value="ECO:0007669"/>
    <property type="project" value="UniProtKB-KW"/>
</dbReference>
<dbReference type="InterPro" id="IPR036188">
    <property type="entry name" value="FAD/NAD-bd_sf"/>
</dbReference>
<dbReference type="InterPro" id="IPR002937">
    <property type="entry name" value="Amino_oxidase"/>
</dbReference>
<dbReference type="Gene3D" id="1.10.405.10">
    <property type="entry name" value="Guanine Nucleotide Dissociation Inhibitor, domain 1"/>
    <property type="match status" value="1"/>
</dbReference>
<protein>
    <submittedName>
        <fullName evidence="6">Putative flavin-containing monoamine oxidase AofH</fullName>
    </submittedName>
</protein>
<dbReference type="AlphaFoldDB" id="A0A7I9UYI3"/>
<proteinExistence type="inferred from homology"/>
<organism evidence="6 7">
    <name type="scientific">Gordonia crocea</name>
    <dbReference type="NCBI Taxonomy" id="589162"/>
    <lineage>
        <taxon>Bacteria</taxon>
        <taxon>Bacillati</taxon>
        <taxon>Actinomycetota</taxon>
        <taxon>Actinomycetes</taxon>
        <taxon>Mycobacteriales</taxon>
        <taxon>Gordoniaceae</taxon>
        <taxon>Gordonia</taxon>
    </lineage>
</organism>
<dbReference type="InterPro" id="IPR001613">
    <property type="entry name" value="Flavin_amine_oxidase"/>
</dbReference>
<dbReference type="PANTHER" id="PTHR43563:SF1">
    <property type="entry name" value="AMINE OXIDASE [FLAVIN-CONTAINING] B"/>
    <property type="match status" value="1"/>
</dbReference>
<evidence type="ECO:0000256" key="1">
    <source>
        <dbReference type="ARBA" id="ARBA00001974"/>
    </source>
</evidence>
<feature type="domain" description="Amine oxidase" evidence="5">
    <location>
        <begin position="27"/>
        <end position="439"/>
    </location>
</feature>
<dbReference type="Gene3D" id="3.90.660.10">
    <property type="match status" value="1"/>
</dbReference>
<dbReference type="PRINTS" id="PR00757">
    <property type="entry name" value="AMINEOXDASEF"/>
</dbReference>
<dbReference type="SUPFAM" id="SSF51905">
    <property type="entry name" value="FAD/NAD(P)-binding domain"/>
    <property type="match status" value="1"/>
</dbReference>
<evidence type="ECO:0000313" key="7">
    <source>
        <dbReference type="Proteomes" id="UP000444980"/>
    </source>
</evidence>
<evidence type="ECO:0000256" key="3">
    <source>
        <dbReference type="ARBA" id="ARBA00023002"/>
    </source>
</evidence>
<gene>
    <name evidence="6" type="primary">aofH</name>
    <name evidence="6" type="ORF">nbrc107697_19950</name>
</gene>
<reference evidence="7" key="1">
    <citation type="submission" date="2019-06" db="EMBL/GenBank/DDBJ databases">
        <title>Gordonia isolated from sludge of a wastewater treatment plant.</title>
        <authorList>
            <person name="Tamura T."/>
            <person name="Aoyama K."/>
            <person name="Kang Y."/>
            <person name="Saito S."/>
            <person name="Akiyama N."/>
            <person name="Yazawa K."/>
            <person name="Gonoi T."/>
            <person name="Mikami Y."/>
        </authorList>
    </citation>
    <scope>NUCLEOTIDE SEQUENCE [LARGE SCALE GENOMIC DNA]</scope>
    <source>
        <strain evidence="7">NBRC 107697</strain>
    </source>
</reference>
<evidence type="ECO:0000256" key="2">
    <source>
        <dbReference type="ARBA" id="ARBA00005995"/>
    </source>
</evidence>
<comment type="similarity">
    <text evidence="2">Belongs to the flavin monoamine oxidase family.</text>
</comment>
<sequence length="443" mass="46207">MLYNARFIYGESVVAQEADVVVIGAGFAGLTAARALLEAGASVRVLEAASRVGGRALTETSAANSAVDLGGQWVGSQHSELRALVADMGIDLFPSYDVGKQTVLVGGRPIPLVSMTGAGVAVGLTRLALAVRSGVGVRDDRRLSDWLATVKPKQARRLLDVALTELTCRHADDVSISAVADMFAGSGGIREMLTVRGGAQDSLIVGGAGALAEAMADELGDRIALNERVTEIEQSTAGVTVGTAGGAMRASRVIIAVAPPATTRIVYRPALPGAHTELQHSLRMGSVYKAVAVYPRPFWRDHGCDGQALMLDGPIRSAFDVSPPDGPGHLCVLVPGPAAVGLDALSADARRVAVLRAVADHFGPGVASPLSFHEKSWQHDQFAEGGYMGLPTLRQLAAVRAERARPTGRIHWAGTETADRFNGYFEGAIRSGRRAAGEALAAL</sequence>
<dbReference type="EMBL" id="BJOU01000001">
    <property type="protein sequence ID" value="GED97956.1"/>
    <property type="molecule type" value="Genomic_DNA"/>
</dbReference>
<evidence type="ECO:0000313" key="6">
    <source>
        <dbReference type="EMBL" id="GED97956.1"/>
    </source>
</evidence>
<feature type="binding site" evidence="4">
    <location>
        <position position="416"/>
    </location>
    <ligand>
        <name>FAD</name>
        <dbReference type="ChEBI" id="CHEBI:57692"/>
    </ligand>
</feature>
<dbReference type="SUPFAM" id="SSF54373">
    <property type="entry name" value="FAD-linked reductases, C-terminal domain"/>
    <property type="match status" value="1"/>
</dbReference>
<evidence type="ECO:0000259" key="5">
    <source>
        <dbReference type="Pfam" id="PF01593"/>
    </source>
</evidence>
<keyword evidence="3" id="KW-0560">Oxidoreductase</keyword>
<dbReference type="Proteomes" id="UP000444980">
    <property type="component" value="Unassembled WGS sequence"/>
</dbReference>
<evidence type="ECO:0000256" key="4">
    <source>
        <dbReference type="PIRSR" id="PIRSR601613-1"/>
    </source>
</evidence>
<dbReference type="Pfam" id="PF01593">
    <property type="entry name" value="Amino_oxidase"/>
    <property type="match status" value="1"/>
</dbReference>